<gene>
    <name evidence="1" type="ORF">ENU31_04100</name>
</gene>
<accession>A0A7C4H6K8</accession>
<dbReference type="EMBL" id="DTCA01000122">
    <property type="protein sequence ID" value="HGM07573.1"/>
    <property type="molecule type" value="Genomic_DNA"/>
</dbReference>
<organism evidence="1">
    <name type="scientific">Ignisphaera aggregans</name>
    <dbReference type="NCBI Taxonomy" id="334771"/>
    <lineage>
        <taxon>Archaea</taxon>
        <taxon>Thermoproteota</taxon>
        <taxon>Thermoprotei</taxon>
        <taxon>Desulfurococcales</taxon>
        <taxon>Desulfurococcaceae</taxon>
        <taxon>Ignisphaera</taxon>
    </lineage>
</organism>
<dbReference type="Pfam" id="PF13450">
    <property type="entry name" value="NAD_binding_8"/>
    <property type="match status" value="1"/>
</dbReference>
<dbReference type="Gene3D" id="3.50.50.60">
    <property type="entry name" value="FAD/NAD(P)-binding domain"/>
    <property type="match status" value="1"/>
</dbReference>
<dbReference type="AlphaFoldDB" id="A0A7C4H6K8"/>
<dbReference type="InterPro" id="IPR050407">
    <property type="entry name" value="Geranylgeranyl_reductase"/>
</dbReference>
<dbReference type="PANTHER" id="PTHR42685">
    <property type="entry name" value="GERANYLGERANYL DIPHOSPHATE REDUCTASE"/>
    <property type="match status" value="1"/>
</dbReference>
<dbReference type="PANTHER" id="PTHR42685:SF21">
    <property type="entry name" value="DEHYDROGENASE (FLAVOPROTEIN)-LIKE PROTEIN"/>
    <property type="match status" value="1"/>
</dbReference>
<name>A0A7C4H6K8_9CREN</name>
<proteinExistence type="predicted"/>
<dbReference type="Gene3D" id="3.30.9.10">
    <property type="entry name" value="D-Amino Acid Oxidase, subunit A, domain 2"/>
    <property type="match status" value="1"/>
</dbReference>
<reference evidence="1" key="1">
    <citation type="journal article" date="2020" name="mSystems">
        <title>Genome- and Community-Level Interaction Insights into Carbon Utilization and Element Cycling Functions of Hydrothermarchaeota in Hydrothermal Sediment.</title>
        <authorList>
            <person name="Zhou Z."/>
            <person name="Liu Y."/>
            <person name="Xu W."/>
            <person name="Pan J."/>
            <person name="Luo Z.H."/>
            <person name="Li M."/>
        </authorList>
    </citation>
    <scope>NUCLEOTIDE SEQUENCE [LARGE SCALE GENOMIC DNA]</scope>
    <source>
        <strain evidence="1">SpSt-658</strain>
    </source>
</reference>
<dbReference type="InterPro" id="IPR036188">
    <property type="entry name" value="FAD/NAD-bd_sf"/>
</dbReference>
<protein>
    <submittedName>
        <fullName evidence="1">NAD(P)/FAD-dependent oxidoreductase</fullName>
    </submittedName>
</protein>
<comment type="caution">
    <text evidence="1">The sequence shown here is derived from an EMBL/GenBank/DDBJ whole genome shotgun (WGS) entry which is preliminary data.</text>
</comment>
<evidence type="ECO:0000313" key="1">
    <source>
        <dbReference type="EMBL" id="HGM07573.1"/>
    </source>
</evidence>
<sequence length="369" mass="42074">MDVVVVGAGISGLLTGYTLSRNRRIYRIDIFEKRKTVSPRIHCTGLVSRSTLRRIPFADKFIVNSYSAINVMMFEGIDFNMYLEKDAIYKIDRVAHEFYLIDRVRDRGVEVRFNTNVTNVEKVNEKVRVTSIGRSIENDLYDVIVIAEGFPSRLAGLVGLKSYKECLKGFQVEVFFSRKSNNLAIDNLYVATSFKRFLSEFGWFVPISDRKAVVGVALHSGEVLNSIHMYMKFFEKKLGIEITNMGNSYGGAVLRGYPIDIVKKGILGIGDAIGAVKSVSGGGLYAISILSKIYGENIHRNDFIKENVKMLINELKKQYRVYNVLHKIFSKINMNWAKIFRKVSIDIGNEYYYDHHERILIKAVLSLLK</sequence>
<dbReference type="SUPFAM" id="SSF51905">
    <property type="entry name" value="FAD/NAD(P)-binding domain"/>
    <property type="match status" value="1"/>
</dbReference>